<evidence type="ECO:0000313" key="4">
    <source>
        <dbReference type="EMBL" id="GGO03790.1"/>
    </source>
</evidence>
<comment type="caution">
    <text evidence="4">The sequence shown here is derived from an EMBL/GenBank/DDBJ whole genome shotgun (WGS) entry which is preliminary data.</text>
</comment>
<comment type="similarity">
    <text evidence="1">Belongs to the FAH family.</text>
</comment>
<dbReference type="InterPro" id="IPR051121">
    <property type="entry name" value="FAH"/>
</dbReference>
<dbReference type="PANTHER" id="PTHR42796">
    <property type="entry name" value="FUMARYLACETOACETATE HYDROLASE DOMAIN-CONTAINING PROTEIN 2A-RELATED"/>
    <property type="match status" value="1"/>
</dbReference>
<evidence type="ECO:0000259" key="3">
    <source>
        <dbReference type="Pfam" id="PF01557"/>
    </source>
</evidence>
<reference evidence="5" key="1">
    <citation type="journal article" date="2019" name="Int. J. Syst. Evol. Microbiol.">
        <title>The Global Catalogue of Microorganisms (GCM) 10K type strain sequencing project: providing services to taxonomists for standard genome sequencing and annotation.</title>
        <authorList>
            <consortium name="The Broad Institute Genomics Platform"/>
            <consortium name="The Broad Institute Genome Sequencing Center for Infectious Disease"/>
            <person name="Wu L."/>
            <person name="Ma J."/>
        </authorList>
    </citation>
    <scope>NUCLEOTIDE SEQUENCE [LARGE SCALE GENOMIC DNA]</scope>
    <source>
        <strain evidence="5">CGMCC 1.6964</strain>
    </source>
</reference>
<name>A0ABQ2L534_9BACL</name>
<evidence type="ECO:0000313" key="5">
    <source>
        <dbReference type="Proteomes" id="UP000606653"/>
    </source>
</evidence>
<accession>A0ABQ2L534</accession>
<dbReference type="PANTHER" id="PTHR42796:SF4">
    <property type="entry name" value="FUMARYLACETOACETATE HYDROLASE DOMAIN-CONTAINING PROTEIN 2A"/>
    <property type="match status" value="1"/>
</dbReference>
<dbReference type="RefSeq" id="WP_018976526.1">
    <property type="nucleotide sequence ID" value="NZ_BMLN01000008.1"/>
</dbReference>
<protein>
    <recommendedName>
        <fullName evidence="3">Fumarylacetoacetase-like C-terminal domain-containing protein</fullName>
    </recommendedName>
</protein>
<dbReference type="InterPro" id="IPR036663">
    <property type="entry name" value="Fumarylacetoacetase_C_sf"/>
</dbReference>
<sequence length="294" mass="32358">MKFANIERKGTAEIGIVSDNGLIPLAALGPWLDGWTFPPATTDELIRSPEKIEQIRSAWERSASERSKFAIADEEIRFLPAVWNPGKLICVGLNYKRHAEETGMALPDKPVIFSKFSDSVIAHGKEIPYPTETEQLDYEAELAIVIGRTVSNIEEEEALDYVFGYCCANDVSARDLQMQSGQWLLGKTGEGFAPLGPFIATADEVADPNALSIGTRVNGEIVQHSNTSDMIFSCRQLIAFLSRHMTLRPGDVILTGTPEGVILGRPEEERVWLKRGDEVTIAIEGLGELTNRIG</sequence>
<proteinExistence type="inferred from homology"/>
<organism evidence="4 5">
    <name type="scientific">Saccharibacillus kuerlensis</name>
    <dbReference type="NCBI Taxonomy" id="459527"/>
    <lineage>
        <taxon>Bacteria</taxon>
        <taxon>Bacillati</taxon>
        <taxon>Bacillota</taxon>
        <taxon>Bacilli</taxon>
        <taxon>Bacillales</taxon>
        <taxon>Paenibacillaceae</taxon>
        <taxon>Saccharibacillus</taxon>
    </lineage>
</organism>
<keyword evidence="5" id="KW-1185">Reference proteome</keyword>
<evidence type="ECO:0000256" key="2">
    <source>
        <dbReference type="ARBA" id="ARBA00022723"/>
    </source>
</evidence>
<dbReference type="SUPFAM" id="SSF56529">
    <property type="entry name" value="FAH"/>
    <property type="match status" value="1"/>
</dbReference>
<feature type="domain" description="Fumarylacetoacetase-like C-terminal" evidence="3">
    <location>
        <begin position="87"/>
        <end position="293"/>
    </location>
</feature>
<dbReference type="Gene3D" id="3.90.850.10">
    <property type="entry name" value="Fumarylacetoacetase-like, C-terminal domain"/>
    <property type="match status" value="1"/>
</dbReference>
<keyword evidence="2" id="KW-0479">Metal-binding</keyword>
<dbReference type="EMBL" id="BMLN01000008">
    <property type="protein sequence ID" value="GGO03790.1"/>
    <property type="molecule type" value="Genomic_DNA"/>
</dbReference>
<dbReference type="Proteomes" id="UP000606653">
    <property type="component" value="Unassembled WGS sequence"/>
</dbReference>
<evidence type="ECO:0000256" key="1">
    <source>
        <dbReference type="ARBA" id="ARBA00010211"/>
    </source>
</evidence>
<gene>
    <name evidence="4" type="ORF">GCM10010969_28340</name>
</gene>
<dbReference type="Pfam" id="PF01557">
    <property type="entry name" value="FAA_hydrolase"/>
    <property type="match status" value="1"/>
</dbReference>
<dbReference type="InterPro" id="IPR011234">
    <property type="entry name" value="Fumarylacetoacetase-like_C"/>
</dbReference>